<evidence type="ECO:0000256" key="4">
    <source>
        <dbReference type="SAM" id="MobiDB-lite"/>
    </source>
</evidence>
<dbReference type="PANTHER" id="PTHR24198:SF165">
    <property type="entry name" value="ANKYRIN REPEAT-CONTAINING PROTEIN-RELATED"/>
    <property type="match status" value="1"/>
</dbReference>
<dbReference type="PANTHER" id="PTHR24198">
    <property type="entry name" value="ANKYRIN REPEAT AND PROTEIN KINASE DOMAIN-CONTAINING PROTEIN"/>
    <property type="match status" value="1"/>
</dbReference>
<keyword evidence="1" id="KW-0677">Repeat</keyword>
<comment type="caution">
    <text evidence="5">The sequence shown here is derived from an EMBL/GenBank/DDBJ whole genome shotgun (WGS) entry which is preliminary data.</text>
</comment>
<dbReference type="Pfam" id="PF12796">
    <property type="entry name" value="Ank_2"/>
    <property type="match status" value="1"/>
</dbReference>
<dbReference type="Gene3D" id="1.25.40.20">
    <property type="entry name" value="Ankyrin repeat-containing domain"/>
    <property type="match status" value="1"/>
</dbReference>
<evidence type="ECO:0000256" key="1">
    <source>
        <dbReference type="ARBA" id="ARBA00022737"/>
    </source>
</evidence>
<evidence type="ECO:0000256" key="3">
    <source>
        <dbReference type="PROSITE-ProRule" id="PRU00023"/>
    </source>
</evidence>
<keyword evidence="6" id="KW-1185">Reference proteome</keyword>
<feature type="region of interest" description="Disordered" evidence="4">
    <location>
        <begin position="1"/>
        <end position="24"/>
    </location>
</feature>
<accession>A0AAD9EDL6</accession>
<evidence type="ECO:0000313" key="5">
    <source>
        <dbReference type="EMBL" id="KAK1844650.1"/>
    </source>
</evidence>
<dbReference type="AlphaFoldDB" id="A0AAD9EDL6"/>
<evidence type="ECO:0000256" key="2">
    <source>
        <dbReference type="ARBA" id="ARBA00023043"/>
    </source>
</evidence>
<dbReference type="SUPFAM" id="SSF48403">
    <property type="entry name" value="Ankyrin repeat"/>
    <property type="match status" value="1"/>
</dbReference>
<organism evidence="5 6">
    <name type="scientific">Colletotrichum chrysophilum</name>
    <dbReference type="NCBI Taxonomy" id="1836956"/>
    <lineage>
        <taxon>Eukaryota</taxon>
        <taxon>Fungi</taxon>
        <taxon>Dikarya</taxon>
        <taxon>Ascomycota</taxon>
        <taxon>Pezizomycotina</taxon>
        <taxon>Sordariomycetes</taxon>
        <taxon>Hypocreomycetidae</taxon>
        <taxon>Glomerellales</taxon>
        <taxon>Glomerellaceae</taxon>
        <taxon>Colletotrichum</taxon>
        <taxon>Colletotrichum gloeosporioides species complex</taxon>
    </lineage>
</organism>
<evidence type="ECO:0000313" key="6">
    <source>
        <dbReference type="Proteomes" id="UP001243330"/>
    </source>
</evidence>
<dbReference type="SMART" id="SM00248">
    <property type="entry name" value="ANK"/>
    <property type="match status" value="5"/>
</dbReference>
<keyword evidence="2 3" id="KW-0040">ANK repeat</keyword>
<name>A0AAD9EDL6_9PEZI</name>
<dbReference type="PROSITE" id="PS50297">
    <property type="entry name" value="ANK_REP_REGION"/>
    <property type="match status" value="2"/>
</dbReference>
<dbReference type="InterPro" id="IPR002110">
    <property type="entry name" value="Ankyrin_rpt"/>
</dbReference>
<dbReference type="InterPro" id="IPR036770">
    <property type="entry name" value="Ankyrin_rpt-contain_sf"/>
</dbReference>
<sequence>MAQLNTHCRPADSSPLPTDAEGDRASNFTMVTSVTASNTSTNRTSALKFWLSEEQEISPGHRELFLRRANAANYEDYVTGLKFAIEQTVDSSRVARLSRKIKPIFILAHSIAPITTSASQLSPMPGSLILGGITCILSFATRVDDYQSRLVEMLEWMGDEIDLINQYRQDFFFDDNFELEASENRIAADVLKFCSRVAKMFYDADGKGKNGIIFALKAQCKDFDTKFGDLKTHFKLHVEDLKNHRDMAIARRLKAMGGGIESIESMLSQEFDERRTVQKEKEERRRRFLNIIPSISFEDIQENNFDRRVPGTGDWLLRHPDFRAWRDCPSSTLLWVLILSRDDDPIIKSLSGATQIHLDKGANDGDIKSYISHRVDEINSEPSSDEQASFRGIKDLMFKHAGGIFLWVHFKANQFKEIGTVEDIMEALEDTTEDELNDLRTNHPLLEYAAFFGLQHFKEARKTNARQLEGLMHQFLENETAMRLSIQMLRSEDFKRGFWSHGRPTPLHIMAIFNLRDIADAMSNSKDFLCCPDEFGIYPIEYSVFFSGEEMSIWLLNRYNELQLNHDTEYVSSMLNGCRLRLLHNSARRDSDDIVRSLISLGLRKDNRSAQHGRTPLHMAVLAGANRSLRCLLDLGASPDISAYNHETPLVMAARCRNSAAVHILLRCKVNVNHQGEHEETALHWAATQGLVEMASDLLDHGAKINARLSPQANFSELG</sequence>
<dbReference type="PROSITE" id="PS50088">
    <property type="entry name" value="ANK_REPEAT"/>
    <property type="match status" value="2"/>
</dbReference>
<dbReference type="EMBL" id="JAQOWY010000303">
    <property type="protein sequence ID" value="KAK1844650.1"/>
    <property type="molecule type" value="Genomic_DNA"/>
</dbReference>
<gene>
    <name evidence="5" type="ORF">CCHR01_12745</name>
</gene>
<proteinExistence type="predicted"/>
<reference evidence="5" key="1">
    <citation type="submission" date="2023-01" db="EMBL/GenBank/DDBJ databases">
        <title>Colletotrichum chrysophilum M932 genome sequence.</title>
        <authorList>
            <person name="Baroncelli R."/>
        </authorList>
    </citation>
    <scope>NUCLEOTIDE SEQUENCE</scope>
    <source>
        <strain evidence="5">M932</strain>
    </source>
</reference>
<feature type="repeat" description="ANK" evidence="3">
    <location>
        <begin position="612"/>
        <end position="644"/>
    </location>
</feature>
<protein>
    <submittedName>
        <fullName evidence="5">Ankyrin repeat-containing protein</fullName>
    </submittedName>
</protein>
<dbReference type="Proteomes" id="UP001243330">
    <property type="component" value="Unassembled WGS sequence"/>
</dbReference>
<feature type="repeat" description="ANK" evidence="3">
    <location>
        <begin position="678"/>
        <end position="710"/>
    </location>
</feature>